<keyword evidence="8" id="KW-0378">Hydrolase</keyword>
<evidence type="ECO:0000259" key="14">
    <source>
        <dbReference type="SMART" id="SM00484"/>
    </source>
</evidence>
<evidence type="ECO:0000256" key="12">
    <source>
        <dbReference type="SAM" id="Coils"/>
    </source>
</evidence>
<dbReference type="Gene3D" id="3.40.50.1010">
    <property type="entry name" value="5'-nuclease"/>
    <property type="match status" value="2"/>
</dbReference>
<feature type="region of interest" description="Disordered" evidence="13">
    <location>
        <begin position="397"/>
        <end position="600"/>
    </location>
</feature>
<dbReference type="AlphaFoldDB" id="A0A165T716"/>
<dbReference type="Pfam" id="PF00867">
    <property type="entry name" value="XPG_I"/>
    <property type="match status" value="1"/>
</dbReference>
<comment type="similarity">
    <text evidence="3">Belongs to the XPG/RAD2 endonuclease family. XPG subfamily.</text>
</comment>
<dbReference type="GO" id="GO:0005634">
    <property type="term" value="C:nucleus"/>
    <property type="evidence" value="ECO:0007669"/>
    <property type="project" value="UniProtKB-SubCell"/>
</dbReference>
<evidence type="ECO:0000256" key="8">
    <source>
        <dbReference type="ARBA" id="ARBA00022801"/>
    </source>
</evidence>
<feature type="region of interest" description="Disordered" evidence="13">
    <location>
        <begin position="717"/>
        <end position="755"/>
    </location>
</feature>
<feature type="compositionally biased region" description="Basic and acidic residues" evidence="13">
    <location>
        <begin position="454"/>
        <end position="464"/>
    </location>
</feature>
<keyword evidence="9" id="KW-0460">Magnesium</keyword>
<dbReference type="SMART" id="SM00484">
    <property type="entry name" value="XPGI"/>
    <property type="match status" value="1"/>
</dbReference>
<feature type="coiled-coil region" evidence="12">
    <location>
        <begin position="787"/>
        <end position="818"/>
    </location>
</feature>
<feature type="region of interest" description="Disordered" evidence="13">
    <location>
        <begin position="155"/>
        <end position="184"/>
    </location>
</feature>
<dbReference type="CDD" id="cd09868">
    <property type="entry name" value="PIN_XPG_RAD2"/>
    <property type="match status" value="2"/>
</dbReference>
<evidence type="ECO:0000256" key="2">
    <source>
        <dbReference type="ARBA" id="ARBA00004123"/>
    </source>
</evidence>
<evidence type="ECO:0000256" key="4">
    <source>
        <dbReference type="ARBA" id="ARBA00022722"/>
    </source>
</evidence>
<dbReference type="SUPFAM" id="SSF47807">
    <property type="entry name" value="5' to 3' exonuclease, C-terminal subdomain"/>
    <property type="match status" value="1"/>
</dbReference>
<dbReference type="InterPro" id="IPR036279">
    <property type="entry name" value="5-3_exonuclease_C_sf"/>
</dbReference>
<keyword evidence="5" id="KW-0479">Metal-binding</keyword>
<dbReference type="GO" id="GO:0016788">
    <property type="term" value="F:hydrolase activity, acting on ester bonds"/>
    <property type="evidence" value="ECO:0007669"/>
    <property type="project" value="InterPro"/>
</dbReference>
<dbReference type="SUPFAM" id="SSF88723">
    <property type="entry name" value="PIN domain-like"/>
    <property type="match status" value="1"/>
</dbReference>
<dbReference type="InterPro" id="IPR003903">
    <property type="entry name" value="UIM_dom"/>
</dbReference>
<feature type="region of interest" description="Disordered" evidence="13">
    <location>
        <begin position="120"/>
        <end position="139"/>
    </location>
</feature>
<gene>
    <name evidence="16" type="ORF">DAEQUDRAFT_703988</name>
</gene>
<evidence type="ECO:0000256" key="6">
    <source>
        <dbReference type="ARBA" id="ARBA00022759"/>
    </source>
</evidence>
<feature type="region of interest" description="Disordered" evidence="13">
    <location>
        <begin position="1081"/>
        <end position="1213"/>
    </location>
</feature>
<sequence>MGVKSLWQLLDPVGRPVLLETMEGKAMAIDSSIWIYQFQATMRDKEGRGLVNAHVLGFLRRICKLLFYGIKPVFVFDGGAPALKRATISERKKKKSGAALSHARVAERLLAAHMRREALNQVKSKSGDSSKRKSKVPDGPVVIDENAVYMEDLDDSIPTTPAKKADATSPPSSKKKSRWHDHDPYKLPAVNMEEAIAKATRSTAPDPRLATEEELAAFIEEMRPEDFDVTSPAFRELPTEVQYEIVGDMRLKSRQTSYKRLQNMLRNAKTPLDFSKEQIKNLKHRNALTQQLLVTTDSIGKAHVEIPIRIASERNKQYILVKNEGAEGGWVLGIRDEGSRSKPIEIDPVSDKENEGDDSDVDMEEVAITNPAAVDPDLREYRRSQALSALADRYSPKKLAPVTTRTHRRPKNTRPLFAPEEDGLPVLSAPEEDETADPELMTAVQESLEAEEEANLRRAMEASRTEAQASSRIGENGASSSKVTLDGEQPRANRLPAYYDDDDDDNLYASPSRLETALSIAGAGPPRRPASEARMASGTSGPRSSIFGTPTLLLSESSRATSAPSAATALVVPSDSESEGEMEEVPVPPQAPTTPPRPLRVDQPAMVETITAPSQQVIDDTEVLLEDSDEDMEEVSFLPQVPGVSEPQIIRTRHEPSPSPIPTTEDIPSDVPPEAGASADIHEFIDAEHSGTTYIPSPVPIHESSHVAVLQGGDSADASELHHSFDSEDDETVPWDRSPSPSDDPSGGNPRAVASTADGWDAADEMDPHAEEGEFARFISQVKGKDIESVRREIDDEIRELHQQRKAAMRDSEDVTQQMISQIMIMLRLFGIPYITAPMEAEAQCAELVTLGLVDGIITDDSDVFLFGGLRVLKNMFNQSKTVECFLLSDLERELGLDRDKLIRLAYLLGSDYTDGLPGVGPVVAMELLKEFPGEDGLHKFKDWWRKVQSGKDIAEDTGTAFRKRFKKRFKELFIPDDWPNPAVRDAYYHPTVDESEEPFKWGLPDLDALRDFFNSELGWSQPKVDDLLLPIIHKMGKRGQSTTNKQGNLAGFFDVPVGGAAPRKRQAYASKRLQQVVSDFRKERAKAQSAESSDAASNSGERQSQSDDEYSEAPAKKRKTSKTNGARAGGKERAAPRSKVGRGGKSMRGGKGKRTARKHKASSESEEDVPLADVRTQSSSPPPLAVNLRPRPKPAYKGAQPPTPASDDEDSA</sequence>
<feature type="compositionally biased region" description="Low complexity" evidence="13">
    <location>
        <begin position="554"/>
        <end position="574"/>
    </location>
</feature>
<dbReference type="CDD" id="cd09904">
    <property type="entry name" value="H3TH_XPG"/>
    <property type="match status" value="1"/>
</dbReference>
<protein>
    <submittedName>
        <fullName evidence="16">PIN domain-like protein</fullName>
    </submittedName>
</protein>
<evidence type="ECO:0000256" key="10">
    <source>
        <dbReference type="ARBA" id="ARBA00023204"/>
    </source>
</evidence>
<keyword evidence="6" id="KW-0255">Endonuclease</keyword>
<evidence type="ECO:0000313" key="17">
    <source>
        <dbReference type="Proteomes" id="UP000076727"/>
    </source>
</evidence>
<dbReference type="GO" id="GO:0004520">
    <property type="term" value="F:DNA endonuclease activity"/>
    <property type="evidence" value="ECO:0007669"/>
    <property type="project" value="TreeGrafter"/>
</dbReference>
<dbReference type="PRINTS" id="PR00066">
    <property type="entry name" value="XRODRMPGMNTG"/>
</dbReference>
<comment type="cofactor">
    <cofactor evidence="1">
        <name>Mg(2+)</name>
        <dbReference type="ChEBI" id="CHEBI:18420"/>
    </cofactor>
</comment>
<dbReference type="InterPro" id="IPR001044">
    <property type="entry name" value="XPG/Rad2_eukaryotes"/>
</dbReference>
<dbReference type="InterPro" id="IPR006084">
    <property type="entry name" value="XPG/Rad2"/>
</dbReference>
<feature type="compositionally biased region" description="Pro residues" evidence="13">
    <location>
        <begin position="586"/>
        <end position="598"/>
    </location>
</feature>
<dbReference type="Gene3D" id="1.10.150.20">
    <property type="entry name" value="5' to 3' exonuclease, C-terminal subdomain"/>
    <property type="match status" value="1"/>
</dbReference>
<evidence type="ECO:0000256" key="5">
    <source>
        <dbReference type="ARBA" id="ARBA00022723"/>
    </source>
</evidence>
<evidence type="ECO:0000256" key="7">
    <source>
        <dbReference type="ARBA" id="ARBA00022763"/>
    </source>
</evidence>
<dbReference type="Pfam" id="PF00752">
    <property type="entry name" value="XPG_N"/>
    <property type="match status" value="1"/>
</dbReference>
<dbReference type="PROSITE" id="PS00841">
    <property type="entry name" value="XPG_1"/>
    <property type="match status" value="1"/>
</dbReference>
<name>A0A165T716_9APHY</name>
<dbReference type="InterPro" id="IPR029060">
    <property type="entry name" value="PIN-like_dom_sf"/>
</dbReference>
<organism evidence="16 17">
    <name type="scientific">Daedalea quercina L-15889</name>
    <dbReference type="NCBI Taxonomy" id="1314783"/>
    <lineage>
        <taxon>Eukaryota</taxon>
        <taxon>Fungi</taxon>
        <taxon>Dikarya</taxon>
        <taxon>Basidiomycota</taxon>
        <taxon>Agaricomycotina</taxon>
        <taxon>Agaricomycetes</taxon>
        <taxon>Polyporales</taxon>
        <taxon>Fomitopsis</taxon>
    </lineage>
</organism>
<feature type="compositionally biased region" description="Polar residues" evidence="13">
    <location>
        <begin position="1090"/>
        <end position="1104"/>
    </location>
</feature>
<dbReference type="InterPro" id="IPR006085">
    <property type="entry name" value="XPG_DNA_repair_N"/>
</dbReference>
<feature type="region of interest" description="Disordered" evidence="13">
    <location>
        <begin position="341"/>
        <end position="361"/>
    </location>
</feature>
<feature type="compositionally biased region" description="Low complexity" evidence="13">
    <location>
        <begin position="735"/>
        <end position="746"/>
    </location>
</feature>
<feature type="domain" description="XPG-I" evidence="14">
    <location>
        <begin position="828"/>
        <end position="897"/>
    </location>
</feature>
<reference evidence="16 17" key="1">
    <citation type="journal article" date="2016" name="Mol. Biol. Evol.">
        <title>Comparative Genomics of Early-Diverging Mushroom-Forming Fungi Provides Insights into the Origins of Lignocellulose Decay Capabilities.</title>
        <authorList>
            <person name="Nagy L.G."/>
            <person name="Riley R."/>
            <person name="Tritt A."/>
            <person name="Adam C."/>
            <person name="Daum C."/>
            <person name="Floudas D."/>
            <person name="Sun H."/>
            <person name="Yadav J.S."/>
            <person name="Pangilinan J."/>
            <person name="Larsson K.H."/>
            <person name="Matsuura K."/>
            <person name="Barry K."/>
            <person name="Labutti K."/>
            <person name="Kuo R."/>
            <person name="Ohm R.A."/>
            <person name="Bhattacharya S.S."/>
            <person name="Shirouzu T."/>
            <person name="Yoshinaga Y."/>
            <person name="Martin F.M."/>
            <person name="Grigoriev I.V."/>
            <person name="Hibbett D.S."/>
        </authorList>
    </citation>
    <scope>NUCLEOTIDE SEQUENCE [LARGE SCALE GENOMIC DNA]</scope>
    <source>
        <strain evidence="16 17">L-15889</strain>
    </source>
</reference>
<feature type="compositionally biased region" description="Polar residues" evidence="13">
    <location>
        <begin position="465"/>
        <end position="483"/>
    </location>
</feature>
<proteinExistence type="inferred from homology"/>
<keyword evidence="12" id="KW-0175">Coiled coil</keyword>
<dbReference type="GO" id="GO:0006289">
    <property type="term" value="P:nucleotide-excision repair"/>
    <property type="evidence" value="ECO:0007669"/>
    <property type="project" value="InterPro"/>
</dbReference>
<dbReference type="InterPro" id="IPR008918">
    <property type="entry name" value="HhH2"/>
</dbReference>
<dbReference type="SMART" id="SM00485">
    <property type="entry name" value="XPGN"/>
    <property type="match status" value="1"/>
</dbReference>
<accession>A0A165T716</accession>
<evidence type="ECO:0000313" key="16">
    <source>
        <dbReference type="EMBL" id="KZT73017.1"/>
    </source>
</evidence>
<dbReference type="PANTHER" id="PTHR16171:SF7">
    <property type="entry name" value="DNA REPAIR PROTEIN RAD2"/>
    <property type="match status" value="1"/>
</dbReference>
<dbReference type="EMBL" id="KV429038">
    <property type="protein sequence ID" value="KZT73017.1"/>
    <property type="molecule type" value="Genomic_DNA"/>
</dbReference>
<dbReference type="GO" id="GO:0003697">
    <property type="term" value="F:single-stranded DNA binding"/>
    <property type="evidence" value="ECO:0007669"/>
    <property type="project" value="InterPro"/>
</dbReference>
<evidence type="ECO:0000256" key="11">
    <source>
        <dbReference type="ARBA" id="ARBA00023242"/>
    </source>
</evidence>
<keyword evidence="11" id="KW-0539">Nucleus</keyword>
<dbReference type="STRING" id="1314783.A0A165T716"/>
<keyword evidence="17" id="KW-1185">Reference proteome</keyword>
<dbReference type="SMART" id="SM00279">
    <property type="entry name" value="HhH2"/>
    <property type="match status" value="1"/>
</dbReference>
<dbReference type="InterPro" id="IPR006086">
    <property type="entry name" value="XPG-I_dom"/>
</dbReference>
<evidence type="ECO:0000256" key="1">
    <source>
        <dbReference type="ARBA" id="ARBA00001946"/>
    </source>
</evidence>
<evidence type="ECO:0000256" key="9">
    <source>
        <dbReference type="ARBA" id="ARBA00022842"/>
    </source>
</evidence>
<dbReference type="PROSITE" id="PS50330">
    <property type="entry name" value="UIM"/>
    <property type="match status" value="1"/>
</dbReference>
<dbReference type="PRINTS" id="PR00853">
    <property type="entry name" value="XPGRADSUPER"/>
</dbReference>
<evidence type="ECO:0000259" key="15">
    <source>
        <dbReference type="SMART" id="SM00485"/>
    </source>
</evidence>
<keyword evidence="7" id="KW-0227">DNA damage</keyword>
<feature type="compositionally biased region" description="Basic residues" evidence="13">
    <location>
        <begin position="1149"/>
        <end position="1161"/>
    </location>
</feature>
<evidence type="ECO:0000256" key="13">
    <source>
        <dbReference type="SAM" id="MobiDB-lite"/>
    </source>
</evidence>
<dbReference type="FunFam" id="1.10.150.20:FF:000057">
    <property type="entry name" value="RAD2p Single-stranded DNA endonuclease"/>
    <property type="match status" value="1"/>
</dbReference>
<feature type="compositionally biased region" description="Basic and acidic residues" evidence="13">
    <location>
        <begin position="341"/>
        <end position="353"/>
    </location>
</feature>
<dbReference type="PANTHER" id="PTHR16171">
    <property type="entry name" value="DNA REPAIR PROTEIN COMPLEMENTING XP-G CELLS-RELATED"/>
    <property type="match status" value="1"/>
</dbReference>
<dbReference type="OrthoDB" id="31113at2759"/>
<feature type="domain" description="XPG N-terminal" evidence="15">
    <location>
        <begin position="1"/>
        <end position="98"/>
    </location>
</feature>
<comment type="subcellular location">
    <subcellularLocation>
        <location evidence="2">Nucleus</location>
    </subcellularLocation>
</comment>
<keyword evidence="10" id="KW-0234">DNA repair</keyword>
<feature type="region of interest" description="Disordered" evidence="13">
    <location>
        <begin position="653"/>
        <end position="677"/>
    </location>
</feature>
<feature type="compositionally biased region" description="Polar residues" evidence="13">
    <location>
        <begin position="537"/>
        <end position="548"/>
    </location>
</feature>
<keyword evidence="4" id="KW-0540">Nuclease</keyword>
<dbReference type="InterPro" id="IPR019974">
    <property type="entry name" value="XPG_CS"/>
</dbReference>
<dbReference type="GO" id="GO:0046872">
    <property type="term" value="F:metal ion binding"/>
    <property type="evidence" value="ECO:0007669"/>
    <property type="project" value="UniProtKB-KW"/>
</dbReference>
<dbReference type="Proteomes" id="UP000076727">
    <property type="component" value="Unassembled WGS sequence"/>
</dbReference>
<evidence type="ECO:0000256" key="3">
    <source>
        <dbReference type="ARBA" id="ARBA00005283"/>
    </source>
</evidence>
<dbReference type="PROSITE" id="PS00842">
    <property type="entry name" value="XPG_2"/>
    <property type="match status" value="1"/>
</dbReference>